<feature type="compositionally biased region" description="Basic residues" evidence="1">
    <location>
        <begin position="117"/>
        <end position="130"/>
    </location>
</feature>
<reference evidence="3" key="1">
    <citation type="submission" date="2020-04" db="EMBL/GenBank/DDBJ databases">
        <authorList>
            <person name="Neveu A P."/>
        </authorList>
    </citation>
    <scope>NUCLEOTIDE SEQUENCE</scope>
    <source>
        <tissue evidence="3">Whole embryo</tissue>
    </source>
</reference>
<gene>
    <name evidence="3" type="primary">Scnm1</name>
</gene>
<evidence type="ECO:0000256" key="1">
    <source>
        <dbReference type="SAM" id="MobiDB-lite"/>
    </source>
</evidence>
<feature type="compositionally biased region" description="Basic and acidic residues" evidence="1">
    <location>
        <begin position="138"/>
        <end position="159"/>
    </location>
</feature>
<accession>A0A6F9DSB7</accession>
<dbReference type="EMBL" id="LR790036">
    <property type="protein sequence ID" value="CAB3265898.1"/>
    <property type="molecule type" value="mRNA"/>
</dbReference>
<dbReference type="GO" id="GO:0005634">
    <property type="term" value="C:nucleus"/>
    <property type="evidence" value="ECO:0007669"/>
    <property type="project" value="TreeGrafter"/>
</dbReference>
<dbReference type="InterPro" id="IPR033570">
    <property type="entry name" value="SCNM1"/>
</dbReference>
<evidence type="ECO:0000259" key="2">
    <source>
        <dbReference type="Pfam" id="PF15805"/>
    </source>
</evidence>
<name>A0A6F9DSB7_9ASCI</name>
<feature type="compositionally biased region" description="Acidic residues" evidence="1">
    <location>
        <begin position="226"/>
        <end position="237"/>
    </location>
</feature>
<proteinExistence type="evidence at transcript level"/>
<feature type="compositionally biased region" description="Basic and acidic residues" evidence="1">
    <location>
        <begin position="184"/>
        <end position="209"/>
    </location>
</feature>
<dbReference type="InterPro" id="IPR031625">
    <property type="entry name" value="SCNM1_acidic"/>
</dbReference>
<dbReference type="AlphaFoldDB" id="A0A6F9DSB7"/>
<dbReference type="Pfam" id="PF15805">
    <property type="entry name" value="SCNM1_acidic"/>
    <property type="match status" value="1"/>
</dbReference>
<keyword evidence="3" id="KW-0406">Ion transport</keyword>
<feature type="region of interest" description="Disordered" evidence="1">
    <location>
        <begin position="181"/>
        <end position="237"/>
    </location>
</feature>
<feature type="region of interest" description="Disordered" evidence="1">
    <location>
        <begin position="112"/>
        <end position="169"/>
    </location>
</feature>
<feature type="domain" description="Sodium channel modifier 1 acidic C-terminal" evidence="2">
    <location>
        <begin position="205"/>
        <end position="236"/>
    </location>
</feature>
<dbReference type="GO" id="GO:0008380">
    <property type="term" value="P:RNA splicing"/>
    <property type="evidence" value="ECO:0007669"/>
    <property type="project" value="InterPro"/>
</dbReference>
<keyword evidence="3" id="KW-0407">Ion channel</keyword>
<dbReference type="PANTHER" id="PTHR32297">
    <property type="entry name" value="SODIUM CHANNEL MODIFIER 1"/>
    <property type="match status" value="1"/>
</dbReference>
<dbReference type="PANTHER" id="PTHR32297:SF1">
    <property type="entry name" value="SODIUM CHANNEL MODIFIER 1"/>
    <property type="match status" value="1"/>
</dbReference>
<keyword evidence="3" id="KW-0813">Transport</keyword>
<feature type="compositionally biased region" description="Basic and acidic residues" evidence="1">
    <location>
        <begin position="216"/>
        <end position="225"/>
    </location>
</feature>
<dbReference type="GO" id="GO:0034220">
    <property type="term" value="P:monoatomic ion transmembrane transport"/>
    <property type="evidence" value="ECO:0007669"/>
    <property type="project" value="UniProtKB-KW"/>
</dbReference>
<evidence type="ECO:0000313" key="3">
    <source>
        <dbReference type="EMBL" id="CAB3265898.1"/>
    </source>
</evidence>
<protein>
    <submittedName>
        <fullName evidence="3">Sodium channel modifier 1</fullName>
    </submittedName>
</protein>
<organism evidence="3">
    <name type="scientific">Phallusia mammillata</name>
    <dbReference type="NCBI Taxonomy" id="59560"/>
    <lineage>
        <taxon>Eukaryota</taxon>
        <taxon>Metazoa</taxon>
        <taxon>Chordata</taxon>
        <taxon>Tunicata</taxon>
        <taxon>Ascidiacea</taxon>
        <taxon>Phlebobranchia</taxon>
        <taxon>Ascidiidae</taxon>
        <taxon>Phallusia</taxon>
    </lineage>
</organism>
<sequence>MSFKREGNDPALLHLLKKRRVEELSSVDIPIDEAKKLKDGRFTCLVCGSQHIFDTISILQIHRNSTKHNKNLKYFQRRKVEMLQQIESRLADNDKHKSDLLEKRASLLGNNTQTICNRKHYKSNPKKYQPKPKLQLMTKEKSQKRDESIEHREKPKNDHPIPNPQNQKTCLDRVAKTMPFNNAEEYKSRQNMTAEEKAELTRKEIEKRSQGWVRNRAGEWEKDPNVEFDSDEDELPT</sequence>